<dbReference type="GO" id="GO:0000976">
    <property type="term" value="F:transcription cis-regulatory region binding"/>
    <property type="evidence" value="ECO:0007669"/>
    <property type="project" value="UniProtKB-ARBA"/>
</dbReference>
<dbReference type="CDD" id="cd00018">
    <property type="entry name" value="AP2"/>
    <property type="match status" value="1"/>
</dbReference>
<organism evidence="10 11">
    <name type="scientific">Citrus x changshan-huyou</name>
    <dbReference type="NCBI Taxonomy" id="2935761"/>
    <lineage>
        <taxon>Eukaryota</taxon>
        <taxon>Viridiplantae</taxon>
        <taxon>Streptophyta</taxon>
        <taxon>Embryophyta</taxon>
        <taxon>Tracheophyta</taxon>
        <taxon>Spermatophyta</taxon>
        <taxon>Magnoliopsida</taxon>
        <taxon>eudicotyledons</taxon>
        <taxon>Gunneridae</taxon>
        <taxon>Pentapetalae</taxon>
        <taxon>rosids</taxon>
        <taxon>malvids</taxon>
        <taxon>Sapindales</taxon>
        <taxon>Rutaceae</taxon>
        <taxon>Aurantioideae</taxon>
        <taxon>Citrus</taxon>
    </lineage>
</organism>
<dbReference type="SUPFAM" id="SSF54171">
    <property type="entry name" value="DNA-binding domain"/>
    <property type="match status" value="1"/>
</dbReference>
<reference evidence="10 11" key="1">
    <citation type="submission" date="2024-05" db="EMBL/GenBank/DDBJ databases">
        <title>Haplotype-resolved chromosome-level genome assembly of Huyou (Citrus changshanensis).</title>
        <authorList>
            <person name="Miao C."/>
            <person name="Chen W."/>
            <person name="Wu Y."/>
            <person name="Wang L."/>
            <person name="Zhao S."/>
            <person name="Grierson D."/>
            <person name="Xu C."/>
            <person name="Chen K."/>
        </authorList>
    </citation>
    <scope>NUCLEOTIDE SEQUENCE [LARGE SCALE GENOMIC DNA]</scope>
    <source>
        <strain evidence="10">01-14</strain>
        <tissue evidence="10">Leaf</tissue>
    </source>
</reference>
<gene>
    <name evidence="10" type="ORF">WN944_024581</name>
</gene>
<keyword evidence="2" id="KW-0936">Ethylene signaling pathway</keyword>
<keyword evidence="11" id="KW-1185">Reference proteome</keyword>
<comment type="similarity">
    <text evidence="8">Belongs to the AP2/ERF transcription factor family. ERF subfamily.</text>
</comment>
<dbReference type="FunFam" id="3.30.730.10:FF:000001">
    <property type="entry name" value="Ethylene-responsive transcription factor 2"/>
    <property type="match status" value="1"/>
</dbReference>
<dbReference type="Gene3D" id="3.80.10.10">
    <property type="entry name" value="Ribonuclease Inhibitor"/>
    <property type="match status" value="1"/>
</dbReference>
<dbReference type="PRINTS" id="PR00367">
    <property type="entry name" value="ETHRSPELEMNT"/>
</dbReference>
<evidence type="ECO:0000256" key="2">
    <source>
        <dbReference type="ARBA" id="ARBA00022745"/>
    </source>
</evidence>
<dbReference type="GO" id="GO:0006950">
    <property type="term" value="P:response to stress"/>
    <property type="evidence" value="ECO:0007669"/>
    <property type="project" value="UniProtKB-ARBA"/>
</dbReference>
<dbReference type="InterPro" id="IPR036955">
    <property type="entry name" value="AP2/ERF_dom_sf"/>
</dbReference>
<dbReference type="InterPro" id="IPR044808">
    <property type="entry name" value="ERF_plant"/>
</dbReference>
<dbReference type="InterPro" id="IPR032675">
    <property type="entry name" value="LRR_dom_sf"/>
</dbReference>
<dbReference type="InterPro" id="IPR001471">
    <property type="entry name" value="AP2/ERF_dom"/>
</dbReference>
<dbReference type="GO" id="GO:0003700">
    <property type="term" value="F:DNA-binding transcription factor activity"/>
    <property type="evidence" value="ECO:0007669"/>
    <property type="project" value="InterPro"/>
</dbReference>
<keyword evidence="5" id="KW-0010">Activator</keyword>
<accession>A0AAP0QC72</accession>
<evidence type="ECO:0000256" key="6">
    <source>
        <dbReference type="ARBA" id="ARBA00023163"/>
    </source>
</evidence>
<name>A0AAP0QC72_9ROSI</name>
<evidence type="ECO:0000256" key="1">
    <source>
        <dbReference type="ARBA" id="ARBA00004123"/>
    </source>
</evidence>
<evidence type="ECO:0000259" key="9">
    <source>
        <dbReference type="PROSITE" id="PS51032"/>
    </source>
</evidence>
<comment type="caution">
    <text evidence="10">The sequence shown here is derived from an EMBL/GenBank/DDBJ whole genome shotgun (WGS) entry which is preliminary data.</text>
</comment>
<evidence type="ECO:0000313" key="10">
    <source>
        <dbReference type="EMBL" id="KAK9181444.1"/>
    </source>
</evidence>
<dbReference type="AlphaFoldDB" id="A0AAP0QC72"/>
<evidence type="ECO:0000256" key="4">
    <source>
        <dbReference type="ARBA" id="ARBA00023125"/>
    </source>
</evidence>
<dbReference type="GO" id="GO:0009873">
    <property type="term" value="P:ethylene-activated signaling pathway"/>
    <property type="evidence" value="ECO:0007669"/>
    <property type="project" value="UniProtKB-KW"/>
</dbReference>
<comment type="subcellular location">
    <subcellularLocation>
        <location evidence="1">Nucleus</location>
    </subcellularLocation>
</comment>
<keyword evidence="7" id="KW-0539">Nucleus</keyword>
<proteinExistence type="inferred from homology"/>
<dbReference type="Pfam" id="PF00847">
    <property type="entry name" value="AP2"/>
    <property type="match status" value="1"/>
</dbReference>
<dbReference type="Gene3D" id="3.30.730.10">
    <property type="entry name" value="AP2/ERF domain"/>
    <property type="match status" value="1"/>
</dbReference>
<keyword evidence="3" id="KW-0805">Transcription regulation</keyword>
<dbReference type="PANTHER" id="PTHR31190">
    <property type="entry name" value="DNA-BINDING DOMAIN"/>
    <property type="match status" value="1"/>
</dbReference>
<feature type="domain" description="AP2/ERF" evidence="9">
    <location>
        <begin position="215"/>
        <end position="273"/>
    </location>
</feature>
<dbReference type="SMART" id="SM00380">
    <property type="entry name" value="AP2"/>
    <property type="match status" value="1"/>
</dbReference>
<sequence length="355" mass="40109">MKALVNLRYLNLEETSKMSRIPKQLISSLSKLQVLRMLKCSGSVLSDDAEPLMKELLCLEHLDVISLTLDCSRANVIPILFKYRKLEISSFWFGPRLNASDLANLASMEKLGELNFMLSGHHHHQDHEALTLERISQYLLNDLTPMDSYSFISNLPQQNPASTDEQILVQKTSSTLSQRKPSSINVRIPPPTTSIFRLKDEDKDLEVADDYKERHYRGVRRRPWGKYAAEIRDPNKKGTRVWLGTFNTAVEAAKAYDNAAFKMRGRKAILNFPLEIGEISLDSDEVQQVDCGKKRKYEENEEFERKVAVKKEETVSGGVGLGPLTPSSWTGFWDDGNGIFSVPPLSPCFGQLGVC</sequence>
<dbReference type="InterPro" id="IPR016177">
    <property type="entry name" value="DNA-bd_dom_sf"/>
</dbReference>
<dbReference type="PROSITE" id="PS51032">
    <property type="entry name" value="AP2_ERF"/>
    <property type="match status" value="1"/>
</dbReference>
<dbReference type="SUPFAM" id="SSF52047">
    <property type="entry name" value="RNI-like"/>
    <property type="match status" value="1"/>
</dbReference>
<evidence type="ECO:0000256" key="5">
    <source>
        <dbReference type="ARBA" id="ARBA00023159"/>
    </source>
</evidence>
<dbReference type="Proteomes" id="UP001428341">
    <property type="component" value="Unassembled WGS sequence"/>
</dbReference>
<dbReference type="PANTHER" id="PTHR31190:SF499">
    <property type="entry name" value="ETHYLENE-RESPONSIVE TRANSCRIPTION FACTOR ERF105"/>
    <property type="match status" value="1"/>
</dbReference>
<evidence type="ECO:0000313" key="11">
    <source>
        <dbReference type="Proteomes" id="UP001428341"/>
    </source>
</evidence>
<dbReference type="GO" id="GO:0005634">
    <property type="term" value="C:nucleus"/>
    <property type="evidence" value="ECO:0007669"/>
    <property type="project" value="UniProtKB-SubCell"/>
</dbReference>
<keyword evidence="6" id="KW-0804">Transcription</keyword>
<protein>
    <recommendedName>
        <fullName evidence="9">AP2/ERF domain-containing protein</fullName>
    </recommendedName>
</protein>
<dbReference type="EMBL" id="JBCGBO010000024">
    <property type="protein sequence ID" value="KAK9181444.1"/>
    <property type="molecule type" value="Genomic_DNA"/>
</dbReference>
<evidence type="ECO:0000256" key="7">
    <source>
        <dbReference type="ARBA" id="ARBA00023242"/>
    </source>
</evidence>
<evidence type="ECO:0000256" key="3">
    <source>
        <dbReference type="ARBA" id="ARBA00023015"/>
    </source>
</evidence>
<evidence type="ECO:0000256" key="8">
    <source>
        <dbReference type="ARBA" id="ARBA00024343"/>
    </source>
</evidence>
<keyword evidence="4" id="KW-0238">DNA-binding</keyword>